<dbReference type="EMBL" id="CM000766">
    <property type="protein sequence ID" value="OQU80372.1"/>
    <property type="molecule type" value="Genomic_DNA"/>
</dbReference>
<dbReference type="ExpressionAtlas" id="A0A1Z5R9C8">
    <property type="expression patterns" value="baseline"/>
</dbReference>
<protein>
    <submittedName>
        <fullName evidence="1">Uncharacterized protein</fullName>
    </submittedName>
</protein>
<reference evidence="2" key="2">
    <citation type="journal article" date="2018" name="Plant J.">
        <title>The Sorghum bicolor reference genome: improved assembly, gene annotations, a transcriptome atlas, and signatures of genome organization.</title>
        <authorList>
            <person name="McCormick R.F."/>
            <person name="Truong S.K."/>
            <person name="Sreedasyam A."/>
            <person name="Jenkins J."/>
            <person name="Shu S."/>
            <person name="Sims D."/>
            <person name="Kennedy M."/>
            <person name="Amirebrahimi M."/>
            <person name="Weers B.D."/>
            <person name="McKinley B."/>
            <person name="Mattison A."/>
            <person name="Morishige D.T."/>
            <person name="Grimwood J."/>
            <person name="Schmutz J."/>
            <person name="Mullet J.E."/>
        </authorList>
    </citation>
    <scope>NUCLEOTIDE SEQUENCE [LARGE SCALE GENOMIC DNA]</scope>
    <source>
        <strain evidence="2">cv. BTx623</strain>
    </source>
</reference>
<gene>
    <name evidence="1" type="ORF">SORBI_3007G116766</name>
</gene>
<proteinExistence type="predicted"/>
<evidence type="ECO:0000313" key="2">
    <source>
        <dbReference type="Proteomes" id="UP000000768"/>
    </source>
</evidence>
<sequence length="64" mass="7024">MCGLRSSARMVSSLPLPRQRAWAATSGSNPLLRPALRWWTRSSAVDSPMCGLVSSSVCRFVWDA</sequence>
<organism evidence="1 2">
    <name type="scientific">Sorghum bicolor</name>
    <name type="common">Sorghum</name>
    <name type="synonym">Sorghum vulgare</name>
    <dbReference type="NCBI Taxonomy" id="4558"/>
    <lineage>
        <taxon>Eukaryota</taxon>
        <taxon>Viridiplantae</taxon>
        <taxon>Streptophyta</taxon>
        <taxon>Embryophyta</taxon>
        <taxon>Tracheophyta</taxon>
        <taxon>Spermatophyta</taxon>
        <taxon>Magnoliopsida</taxon>
        <taxon>Liliopsida</taxon>
        <taxon>Poales</taxon>
        <taxon>Poaceae</taxon>
        <taxon>PACMAD clade</taxon>
        <taxon>Panicoideae</taxon>
        <taxon>Andropogonodae</taxon>
        <taxon>Andropogoneae</taxon>
        <taxon>Sorghinae</taxon>
        <taxon>Sorghum</taxon>
    </lineage>
</organism>
<keyword evidence="2" id="KW-1185">Reference proteome</keyword>
<name>A0A1Z5R9C8_SORBI</name>
<evidence type="ECO:0000313" key="1">
    <source>
        <dbReference type="EMBL" id="OQU80372.1"/>
    </source>
</evidence>
<dbReference type="Proteomes" id="UP000000768">
    <property type="component" value="Chromosome 7"/>
</dbReference>
<dbReference type="Gramene" id="OQU80372">
    <property type="protein sequence ID" value="OQU80372"/>
    <property type="gene ID" value="SORBI_3007G116766"/>
</dbReference>
<dbReference type="AlphaFoldDB" id="A0A1Z5R9C8"/>
<accession>A0A1Z5R9C8</accession>
<reference evidence="1 2" key="1">
    <citation type="journal article" date="2009" name="Nature">
        <title>The Sorghum bicolor genome and the diversification of grasses.</title>
        <authorList>
            <person name="Paterson A.H."/>
            <person name="Bowers J.E."/>
            <person name="Bruggmann R."/>
            <person name="Dubchak I."/>
            <person name="Grimwood J."/>
            <person name="Gundlach H."/>
            <person name="Haberer G."/>
            <person name="Hellsten U."/>
            <person name="Mitros T."/>
            <person name="Poliakov A."/>
            <person name="Schmutz J."/>
            <person name="Spannagl M."/>
            <person name="Tang H."/>
            <person name="Wang X."/>
            <person name="Wicker T."/>
            <person name="Bharti A.K."/>
            <person name="Chapman J."/>
            <person name="Feltus F.A."/>
            <person name="Gowik U."/>
            <person name="Grigoriev I.V."/>
            <person name="Lyons E."/>
            <person name="Maher C.A."/>
            <person name="Martis M."/>
            <person name="Narechania A."/>
            <person name="Otillar R.P."/>
            <person name="Penning B.W."/>
            <person name="Salamov A.A."/>
            <person name="Wang Y."/>
            <person name="Zhang L."/>
            <person name="Carpita N.C."/>
            <person name="Freeling M."/>
            <person name="Gingle A.R."/>
            <person name="Hash C.T."/>
            <person name="Keller B."/>
            <person name="Klein P."/>
            <person name="Kresovich S."/>
            <person name="McCann M.C."/>
            <person name="Ming R."/>
            <person name="Peterson D.G."/>
            <person name="Mehboob-ur-Rahman"/>
            <person name="Ware D."/>
            <person name="Westhoff P."/>
            <person name="Mayer K.F."/>
            <person name="Messing J."/>
            <person name="Rokhsar D.S."/>
        </authorList>
    </citation>
    <scope>NUCLEOTIDE SEQUENCE [LARGE SCALE GENOMIC DNA]</scope>
    <source>
        <strain evidence="2">cv. BTx623</strain>
    </source>
</reference>